<evidence type="ECO:0000259" key="5">
    <source>
        <dbReference type="Pfam" id="PF03953"/>
    </source>
</evidence>
<dbReference type="InParanoid" id="A0A2K1IV50"/>
<dbReference type="Proteomes" id="UP000006727">
    <property type="component" value="Chromosome 20"/>
</dbReference>
<proteinExistence type="inferred from homology"/>
<dbReference type="AlphaFoldDB" id="A0A2K1IV50"/>
<dbReference type="GO" id="GO:0000226">
    <property type="term" value="P:microtubule cytoskeleton organization"/>
    <property type="evidence" value="ECO:0000318"/>
    <property type="project" value="GO_Central"/>
</dbReference>
<organism evidence="6">
    <name type="scientific">Physcomitrium patens</name>
    <name type="common">Spreading-leaved earth moss</name>
    <name type="synonym">Physcomitrella patens</name>
    <dbReference type="NCBI Taxonomy" id="3218"/>
    <lineage>
        <taxon>Eukaryota</taxon>
        <taxon>Viridiplantae</taxon>
        <taxon>Streptophyta</taxon>
        <taxon>Embryophyta</taxon>
        <taxon>Bryophyta</taxon>
        <taxon>Bryophytina</taxon>
        <taxon>Bryopsida</taxon>
        <taxon>Funariidae</taxon>
        <taxon>Funariales</taxon>
        <taxon>Funariaceae</taxon>
        <taxon>Physcomitrium</taxon>
    </lineage>
</organism>
<dbReference type="PRINTS" id="PR01161">
    <property type="entry name" value="TUBULIN"/>
</dbReference>
<feature type="domain" description="Tubulin/FtsZ 2-layer sandwich" evidence="5">
    <location>
        <begin position="201"/>
        <end position="264"/>
    </location>
</feature>
<keyword evidence="2" id="KW-0493">Microtubule</keyword>
<dbReference type="InterPro" id="IPR037103">
    <property type="entry name" value="Tubulin/FtsZ-like_C"/>
</dbReference>
<dbReference type="GO" id="GO:0000278">
    <property type="term" value="P:mitotic cell cycle"/>
    <property type="evidence" value="ECO:0000318"/>
    <property type="project" value="GO_Central"/>
</dbReference>
<protein>
    <recommendedName>
        <fullName evidence="5">Tubulin/FtsZ 2-layer sandwich domain-containing protein</fullName>
    </recommendedName>
</protein>
<dbReference type="SUPFAM" id="SSF52490">
    <property type="entry name" value="Tubulin nucleotide-binding domain-like"/>
    <property type="match status" value="1"/>
</dbReference>
<dbReference type="SUPFAM" id="SSF55307">
    <property type="entry name" value="Tubulin C-terminal domain-like"/>
    <property type="match status" value="1"/>
</dbReference>
<dbReference type="InterPro" id="IPR018316">
    <property type="entry name" value="Tubulin/FtsZ_2-layer-sand-dom"/>
</dbReference>
<gene>
    <name evidence="6" type="ORF">PHYPA_025097</name>
</gene>
<keyword evidence="8" id="KW-1185">Reference proteome</keyword>
<dbReference type="InterPro" id="IPR008280">
    <property type="entry name" value="Tub_FtsZ_C"/>
</dbReference>
<dbReference type="EnsemblPlants" id="Pp3c20_13550V3.1">
    <property type="protein sequence ID" value="Pp3c20_13550V3.1"/>
    <property type="gene ID" value="Pp3c20_13550"/>
</dbReference>
<dbReference type="InterPro" id="IPR000217">
    <property type="entry name" value="Tubulin"/>
</dbReference>
<dbReference type="InterPro" id="IPR036525">
    <property type="entry name" value="Tubulin/FtsZ_GTPase_sf"/>
</dbReference>
<keyword evidence="3" id="KW-0547">Nucleotide-binding</keyword>
<dbReference type="STRING" id="3218.A0A2K1IV50"/>
<dbReference type="Gene3D" id="3.40.50.1440">
    <property type="entry name" value="Tubulin/FtsZ, GTPase domain"/>
    <property type="match status" value="2"/>
</dbReference>
<comment type="similarity">
    <text evidence="1">Belongs to the tubulin family.</text>
</comment>
<keyword evidence="4" id="KW-0342">GTP-binding</keyword>
<evidence type="ECO:0000313" key="7">
    <source>
        <dbReference type="EnsemblPlants" id="Pp3c20_13550V3.1"/>
    </source>
</evidence>
<dbReference type="EMBL" id="ABEU02000020">
    <property type="protein sequence ID" value="PNR33154.1"/>
    <property type="molecule type" value="Genomic_DNA"/>
</dbReference>
<evidence type="ECO:0000256" key="1">
    <source>
        <dbReference type="ARBA" id="ARBA00009636"/>
    </source>
</evidence>
<dbReference type="GO" id="GO:0005874">
    <property type="term" value="C:microtubule"/>
    <property type="evidence" value="ECO:0000318"/>
    <property type="project" value="GO_Central"/>
</dbReference>
<evidence type="ECO:0000256" key="3">
    <source>
        <dbReference type="ARBA" id="ARBA00022741"/>
    </source>
</evidence>
<name>A0A2K1IV50_PHYPA</name>
<dbReference type="GO" id="GO:0005200">
    <property type="term" value="F:structural constituent of cytoskeleton"/>
    <property type="evidence" value="ECO:0000318"/>
    <property type="project" value="GO_Central"/>
</dbReference>
<dbReference type="Gramene" id="Pp3c20_13550V3.1">
    <property type="protein sequence ID" value="Pp3c20_13550V3.1"/>
    <property type="gene ID" value="Pp3c20_13550"/>
</dbReference>
<evidence type="ECO:0000313" key="8">
    <source>
        <dbReference type="Proteomes" id="UP000006727"/>
    </source>
</evidence>
<evidence type="ECO:0000256" key="4">
    <source>
        <dbReference type="ARBA" id="ARBA00023134"/>
    </source>
</evidence>
<dbReference type="GO" id="GO:0005525">
    <property type="term" value="F:GTP binding"/>
    <property type="evidence" value="ECO:0000318"/>
    <property type="project" value="GO_Central"/>
</dbReference>
<dbReference type="GO" id="GO:0005737">
    <property type="term" value="C:cytoplasm"/>
    <property type="evidence" value="ECO:0000318"/>
    <property type="project" value="GO_Central"/>
</dbReference>
<reference evidence="6 8" key="2">
    <citation type="journal article" date="2018" name="Plant J.">
        <title>The Physcomitrella patens chromosome-scale assembly reveals moss genome structure and evolution.</title>
        <authorList>
            <person name="Lang D."/>
            <person name="Ullrich K.K."/>
            <person name="Murat F."/>
            <person name="Fuchs J."/>
            <person name="Jenkins J."/>
            <person name="Haas F.B."/>
            <person name="Piednoel M."/>
            <person name="Gundlach H."/>
            <person name="Van Bel M."/>
            <person name="Meyberg R."/>
            <person name="Vives C."/>
            <person name="Morata J."/>
            <person name="Symeonidi A."/>
            <person name="Hiss M."/>
            <person name="Muchero W."/>
            <person name="Kamisugi Y."/>
            <person name="Saleh O."/>
            <person name="Blanc G."/>
            <person name="Decker E.L."/>
            <person name="van Gessel N."/>
            <person name="Grimwood J."/>
            <person name="Hayes R.D."/>
            <person name="Graham S.W."/>
            <person name="Gunter L.E."/>
            <person name="McDaniel S.F."/>
            <person name="Hoernstein S.N.W."/>
            <person name="Larsson A."/>
            <person name="Li F.W."/>
            <person name="Perroud P.F."/>
            <person name="Phillips J."/>
            <person name="Ranjan P."/>
            <person name="Rokshar D.S."/>
            <person name="Rothfels C.J."/>
            <person name="Schneider L."/>
            <person name="Shu S."/>
            <person name="Stevenson D.W."/>
            <person name="Thummler F."/>
            <person name="Tillich M."/>
            <person name="Villarreal Aguilar J.C."/>
            <person name="Widiez T."/>
            <person name="Wong G.K."/>
            <person name="Wymore A."/>
            <person name="Zhang Y."/>
            <person name="Zimmer A.D."/>
            <person name="Quatrano R.S."/>
            <person name="Mayer K.F.X."/>
            <person name="Goodstein D."/>
            <person name="Casacuberta J.M."/>
            <person name="Vandepoele K."/>
            <person name="Reski R."/>
            <person name="Cuming A.C."/>
            <person name="Tuskan G.A."/>
            <person name="Maumus F."/>
            <person name="Salse J."/>
            <person name="Schmutz J."/>
            <person name="Rensing S.A."/>
        </authorList>
    </citation>
    <scope>NUCLEOTIDE SEQUENCE [LARGE SCALE GENOMIC DNA]</scope>
    <source>
        <strain evidence="7 8">cv. Gransden 2004</strain>
    </source>
</reference>
<dbReference type="PaxDb" id="3218-PP1S94_92V6.1"/>
<dbReference type="Gene3D" id="3.30.1330.20">
    <property type="entry name" value="Tubulin/FtsZ, C-terminal domain"/>
    <property type="match status" value="1"/>
</dbReference>
<evidence type="ECO:0000256" key="2">
    <source>
        <dbReference type="ARBA" id="ARBA00022701"/>
    </source>
</evidence>
<sequence>MPSINYHECLTVHVDHAGIPNRNACQELVCSEHGIQVDGLKDKTVEASDDFNTFHEMVVRKHVRRWAMLDLEPAVIDWVRTAVHRHLFDLHKVNSGKEDASNNFSSGHHNCLWRHGTGLGLLLLEIVTLSEEQTFIIKFTALMWVGSARPLGTHRSVEIMSTHGNLNRVLTQVMSWAVSLRFDGALNMHLTNLLTNLVMYPRIHFILHSYVPVIAAEKAHHEWSSGLDMDNSMCGPFSVTAKCDTRHGKHTKCTMMHKATCSVQTRAKKQLVRCTVVTTTAIVGVISRLDHQFHLMHGKCKFVHYHIFDASEGFEEVTPKVTEGHIEV</sequence>
<accession>A0A2K1IV50</accession>
<dbReference type="PANTHER" id="PTHR11588">
    <property type="entry name" value="TUBULIN"/>
    <property type="match status" value="1"/>
</dbReference>
<reference evidence="7" key="3">
    <citation type="submission" date="2020-12" db="UniProtKB">
        <authorList>
            <consortium name="EnsemblPlants"/>
        </authorList>
    </citation>
    <scope>IDENTIFICATION</scope>
</reference>
<reference evidence="6 8" key="1">
    <citation type="journal article" date="2008" name="Science">
        <title>The Physcomitrella genome reveals evolutionary insights into the conquest of land by plants.</title>
        <authorList>
            <person name="Rensing S."/>
            <person name="Lang D."/>
            <person name="Zimmer A."/>
            <person name="Terry A."/>
            <person name="Salamov A."/>
            <person name="Shapiro H."/>
            <person name="Nishiyama T."/>
            <person name="Perroud P.-F."/>
            <person name="Lindquist E."/>
            <person name="Kamisugi Y."/>
            <person name="Tanahashi T."/>
            <person name="Sakakibara K."/>
            <person name="Fujita T."/>
            <person name="Oishi K."/>
            <person name="Shin-I T."/>
            <person name="Kuroki Y."/>
            <person name="Toyoda A."/>
            <person name="Suzuki Y."/>
            <person name="Hashimoto A."/>
            <person name="Yamaguchi K."/>
            <person name="Sugano A."/>
            <person name="Kohara Y."/>
            <person name="Fujiyama A."/>
            <person name="Anterola A."/>
            <person name="Aoki S."/>
            <person name="Ashton N."/>
            <person name="Barbazuk W.B."/>
            <person name="Barker E."/>
            <person name="Bennetzen J."/>
            <person name="Bezanilla M."/>
            <person name="Blankenship R."/>
            <person name="Cho S.H."/>
            <person name="Dutcher S."/>
            <person name="Estelle M."/>
            <person name="Fawcett J.A."/>
            <person name="Gundlach H."/>
            <person name="Hanada K."/>
            <person name="Heyl A."/>
            <person name="Hicks K.A."/>
            <person name="Hugh J."/>
            <person name="Lohr M."/>
            <person name="Mayer K."/>
            <person name="Melkozernov A."/>
            <person name="Murata T."/>
            <person name="Nelson D."/>
            <person name="Pils B."/>
            <person name="Prigge M."/>
            <person name="Reiss B."/>
            <person name="Renner T."/>
            <person name="Rombauts S."/>
            <person name="Rushton P."/>
            <person name="Sanderfoot A."/>
            <person name="Schween G."/>
            <person name="Shiu S.-H."/>
            <person name="Stueber K."/>
            <person name="Theodoulou F.L."/>
            <person name="Tu H."/>
            <person name="Van de Peer Y."/>
            <person name="Verrier P.J."/>
            <person name="Waters E."/>
            <person name="Wood A."/>
            <person name="Yang L."/>
            <person name="Cove D."/>
            <person name="Cuming A."/>
            <person name="Hasebe M."/>
            <person name="Lucas S."/>
            <person name="Mishler D.B."/>
            <person name="Reski R."/>
            <person name="Grigoriev I."/>
            <person name="Quatrano R.S."/>
            <person name="Boore J.L."/>
        </authorList>
    </citation>
    <scope>NUCLEOTIDE SEQUENCE [LARGE SCALE GENOMIC DNA]</scope>
    <source>
        <strain evidence="7 8">cv. Gransden 2004</strain>
    </source>
</reference>
<dbReference type="Pfam" id="PF03953">
    <property type="entry name" value="Tubulin_C"/>
    <property type="match status" value="1"/>
</dbReference>
<evidence type="ECO:0000313" key="6">
    <source>
        <dbReference type="EMBL" id="PNR33154.1"/>
    </source>
</evidence>